<protein>
    <submittedName>
        <fullName evidence="1">Uncharacterized protein</fullName>
    </submittedName>
</protein>
<dbReference type="AlphaFoldDB" id="A0A392S5E4"/>
<organism evidence="1 2">
    <name type="scientific">Trifolium medium</name>
    <dbReference type="NCBI Taxonomy" id="97028"/>
    <lineage>
        <taxon>Eukaryota</taxon>
        <taxon>Viridiplantae</taxon>
        <taxon>Streptophyta</taxon>
        <taxon>Embryophyta</taxon>
        <taxon>Tracheophyta</taxon>
        <taxon>Spermatophyta</taxon>
        <taxon>Magnoliopsida</taxon>
        <taxon>eudicotyledons</taxon>
        <taxon>Gunneridae</taxon>
        <taxon>Pentapetalae</taxon>
        <taxon>rosids</taxon>
        <taxon>fabids</taxon>
        <taxon>Fabales</taxon>
        <taxon>Fabaceae</taxon>
        <taxon>Papilionoideae</taxon>
        <taxon>50 kb inversion clade</taxon>
        <taxon>NPAAA clade</taxon>
        <taxon>Hologalegina</taxon>
        <taxon>IRL clade</taxon>
        <taxon>Trifolieae</taxon>
        <taxon>Trifolium</taxon>
    </lineage>
</organism>
<name>A0A392S5E4_9FABA</name>
<reference evidence="1 2" key="1">
    <citation type="journal article" date="2018" name="Front. Plant Sci.">
        <title>Red Clover (Trifolium pratense) and Zigzag Clover (T. medium) - A Picture of Genomic Similarities and Differences.</title>
        <authorList>
            <person name="Dluhosova J."/>
            <person name="Istvanek J."/>
            <person name="Nedelnik J."/>
            <person name="Repkova J."/>
        </authorList>
    </citation>
    <scope>NUCLEOTIDE SEQUENCE [LARGE SCALE GENOMIC DNA]</scope>
    <source>
        <strain evidence="2">cv. 10/8</strain>
        <tissue evidence="1">Leaf</tissue>
    </source>
</reference>
<dbReference type="EMBL" id="LXQA010320439">
    <property type="protein sequence ID" value="MCI43652.1"/>
    <property type="molecule type" value="Genomic_DNA"/>
</dbReference>
<proteinExistence type="predicted"/>
<dbReference type="Proteomes" id="UP000265520">
    <property type="component" value="Unassembled WGS sequence"/>
</dbReference>
<keyword evidence="2" id="KW-1185">Reference proteome</keyword>
<evidence type="ECO:0000313" key="1">
    <source>
        <dbReference type="EMBL" id="MCI43652.1"/>
    </source>
</evidence>
<comment type="caution">
    <text evidence="1">The sequence shown here is derived from an EMBL/GenBank/DDBJ whole genome shotgun (WGS) entry which is preliminary data.</text>
</comment>
<evidence type="ECO:0000313" key="2">
    <source>
        <dbReference type="Proteomes" id="UP000265520"/>
    </source>
</evidence>
<accession>A0A392S5E4</accession>
<feature type="non-terminal residue" evidence="1">
    <location>
        <position position="49"/>
    </location>
</feature>
<sequence>MSSFIVHLGLNSDKVTSLAEIEVFDEDSWSTTARMTSFLPTENAGRVGL</sequence>